<protein>
    <recommendedName>
        <fullName evidence="3">Site-specific recombinase XerD</fullName>
    </recommendedName>
</protein>
<dbReference type="Proteomes" id="UP000295818">
    <property type="component" value="Unassembled WGS sequence"/>
</dbReference>
<gene>
    <name evidence="1" type="ORF">EV644_12742</name>
</gene>
<dbReference type="EMBL" id="SLWM01000027">
    <property type="protein sequence ID" value="TCO12151.1"/>
    <property type="molecule type" value="Genomic_DNA"/>
</dbReference>
<sequence length="392" mass="43936">MLTEQFAGASSQLSPQAQIVTDALAASRRPHSVMQWLAQPTGGAEVLRTAYRRGEDVTHEFLDQYHGRTVWSLRRTLVDIGVLPSRVETLAQLEVRITTITKELPASQRRILLTYGTWWVLRHAQRQHERTGRFTSSQLRGAQHRLTAAAHLLGWLDAHHLTLEQLSQPHLECWIEDYPLWQHVADFLRWTRRRGITRHELRLPPRVTQDPEIVLSDADRWELLSRCLHDGDLAVDLRAAGALLLLYGFQLTRIVELTNEHLTPTGRRPTLTSPVIAVPPSMRRLLDQLPAPPRDPSALALISAPTNGGHSWLFPGRSTKGHINASVLSTHLRQQGISVRASRNAALIALAADLPASVVVSLFGLNITTALQWARRAGRDWNAFVAATAELR</sequence>
<evidence type="ECO:0008006" key="3">
    <source>
        <dbReference type="Google" id="ProtNLM"/>
    </source>
</evidence>
<accession>A0ABY2B9D4</accession>
<proteinExistence type="predicted"/>
<comment type="caution">
    <text evidence="1">The sequence shown here is derived from an EMBL/GenBank/DDBJ whole genome shotgun (WGS) entry which is preliminary data.</text>
</comment>
<dbReference type="RefSeq" id="WP_132195467.1">
    <property type="nucleotide sequence ID" value="NZ_SLWM01000027.1"/>
</dbReference>
<evidence type="ECO:0000313" key="1">
    <source>
        <dbReference type="EMBL" id="TCO12151.1"/>
    </source>
</evidence>
<name>A0ABY2B9D4_9ACTN</name>
<organism evidence="1 2">
    <name type="scientific">Kribbella orskensis</name>
    <dbReference type="NCBI Taxonomy" id="2512216"/>
    <lineage>
        <taxon>Bacteria</taxon>
        <taxon>Bacillati</taxon>
        <taxon>Actinomycetota</taxon>
        <taxon>Actinomycetes</taxon>
        <taxon>Propionibacteriales</taxon>
        <taxon>Kribbellaceae</taxon>
        <taxon>Kribbella</taxon>
    </lineage>
</organism>
<keyword evidence="2" id="KW-1185">Reference proteome</keyword>
<reference evidence="1 2" key="1">
    <citation type="journal article" date="2015" name="Stand. Genomic Sci.">
        <title>Genomic Encyclopedia of Bacterial and Archaeal Type Strains, Phase III: the genomes of soil and plant-associated and newly described type strains.</title>
        <authorList>
            <person name="Whitman W.B."/>
            <person name="Woyke T."/>
            <person name="Klenk H.P."/>
            <person name="Zhou Y."/>
            <person name="Lilburn T.G."/>
            <person name="Beck B.J."/>
            <person name="De Vos P."/>
            <person name="Vandamme P."/>
            <person name="Eisen J.A."/>
            <person name="Garrity G."/>
            <person name="Hugenholtz P."/>
            <person name="Kyrpides N.C."/>
        </authorList>
    </citation>
    <scope>NUCLEOTIDE SEQUENCE [LARGE SCALE GENOMIC DNA]</scope>
    <source>
        <strain evidence="1 2">VKM Ac-2538</strain>
    </source>
</reference>
<evidence type="ECO:0000313" key="2">
    <source>
        <dbReference type="Proteomes" id="UP000295818"/>
    </source>
</evidence>